<evidence type="ECO:0008006" key="3">
    <source>
        <dbReference type="Google" id="ProtNLM"/>
    </source>
</evidence>
<dbReference type="AlphaFoldDB" id="A0A5B8IQX5"/>
<evidence type="ECO:0000313" key="1">
    <source>
        <dbReference type="EMBL" id="QDY80019.1"/>
    </source>
</evidence>
<accession>A0A5B8IQX5</accession>
<gene>
    <name evidence="1" type="ORF">FQU76_29715</name>
</gene>
<sequence length="77" mass="8042">MSPGYPTHRLHSVRHADLIHVMKDGQVAEAGSFPELMGETAATGDFRAAYLVQASAFADSLPARRDAGTSPESASGA</sequence>
<dbReference type="KEGG" id="sqz:FQU76_29715"/>
<protein>
    <recommendedName>
        <fullName evidence="3">ABC transporter ATP-binding protein</fullName>
    </recommendedName>
</protein>
<evidence type="ECO:0000313" key="2">
    <source>
        <dbReference type="Proteomes" id="UP000320580"/>
    </source>
</evidence>
<dbReference type="Proteomes" id="UP000320580">
    <property type="component" value="Chromosome"/>
</dbReference>
<keyword evidence="2" id="KW-1185">Reference proteome</keyword>
<dbReference type="InterPro" id="IPR027417">
    <property type="entry name" value="P-loop_NTPase"/>
</dbReference>
<name>A0A5B8IQX5_9ACTN</name>
<proteinExistence type="predicted"/>
<dbReference type="Gene3D" id="3.40.50.300">
    <property type="entry name" value="P-loop containing nucleotide triphosphate hydrolases"/>
    <property type="match status" value="1"/>
</dbReference>
<reference evidence="1 2" key="1">
    <citation type="submission" date="2019-07" db="EMBL/GenBank/DDBJ databases">
        <authorList>
            <person name="Zhu P."/>
        </authorList>
    </citation>
    <scope>NUCLEOTIDE SEQUENCE [LARGE SCALE GENOMIC DNA]</scope>
    <source>
        <strain evidence="1 2">SSL-25</strain>
    </source>
</reference>
<dbReference type="SUPFAM" id="SSF52540">
    <property type="entry name" value="P-loop containing nucleoside triphosphate hydrolases"/>
    <property type="match status" value="1"/>
</dbReference>
<dbReference type="EMBL" id="CP042266">
    <property type="protein sequence ID" value="QDY80019.1"/>
    <property type="molecule type" value="Genomic_DNA"/>
</dbReference>
<organism evidence="1 2">
    <name type="scientific">Streptomyces qinzhouensis</name>
    <dbReference type="NCBI Taxonomy" id="2599401"/>
    <lineage>
        <taxon>Bacteria</taxon>
        <taxon>Bacillati</taxon>
        <taxon>Actinomycetota</taxon>
        <taxon>Actinomycetes</taxon>
        <taxon>Kitasatosporales</taxon>
        <taxon>Streptomycetaceae</taxon>
        <taxon>Streptomyces</taxon>
    </lineage>
</organism>